<evidence type="ECO:0000313" key="6">
    <source>
        <dbReference type="EMBL" id="EEU47186.1"/>
    </source>
</evidence>
<keyword evidence="1 3" id="KW-0853">WD repeat</keyword>
<dbReference type="RefSeq" id="XP_003052899.1">
    <property type="nucleotide sequence ID" value="XM_003052853.1"/>
</dbReference>
<dbReference type="Pfam" id="PF24883">
    <property type="entry name" value="NPHP3_N"/>
    <property type="match status" value="1"/>
</dbReference>
<dbReference type="SUPFAM" id="SSF50998">
    <property type="entry name" value="Quinoprotein alcohol dehydrogenase-like"/>
    <property type="match status" value="1"/>
</dbReference>
<dbReference type="InterPro" id="IPR056884">
    <property type="entry name" value="NPHP3-like_N"/>
</dbReference>
<dbReference type="PROSITE" id="PS50294">
    <property type="entry name" value="WD_REPEATS_REGION"/>
    <property type="match status" value="3"/>
</dbReference>
<dbReference type="Pfam" id="PF00400">
    <property type="entry name" value="WD40"/>
    <property type="match status" value="3"/>
</dbReference>
<dbReference type="SUPFAM" id="SSF52540">
    <property type="entry name" value="P-loop containing nucleoside triphosphate hydrolases"/>
    <property type="match status" value="1"/>
</dbReference>
<evidence type="ECO:0000259" key="5">
    <source>
        <dbReference type="Pfam" id="PF24883"/>
    </source>
</evidence>
<dbReference type="KEGG" id="nhe:NECHADRAFT_36603"/>
<feature type="repeat" description="WD" evidence="3">
    <location>
        <begin position="1174"/>
        <end position="1206"/>
    </location>
</feature>
<dbReference type="AlphaFoldDB" id="C7YL36"/>
<evidence type="ECO:0000256" key="2">
    <source>
        <dbReference type="ARBA" id="ARBA00022737"/>
    </source>
</evidence>
<reference evidence="6 7" key="1">
    <citation type="journal article" date="2009" name="PLoS Genet.">
        <title>The genome of Nectria haematococca: contribution of supernumerary chromosomes to gene expansion.</title>
        <authorList>
            <person name="Coleman J.J."/>
            <person name="Rounsley S.D."/>
            <person name="Rodriguez-Carres M."/>
            <person name="Kuo A."/>
            <person name="Wasmann C.C."/>
            <person name="Grimwood J."/>
            <person name="Schmutz J."/>
            <person name="Taga M."/>
            <person name="White G.J."/>
            <person name="Zhou S."/>
            <person name="Schwartz D.C."/>
            <person name="Freitag M."/>
            <person name="Ma L.J."/>
            <person name="Danchin E.G."/>
            <person name="Henrissat B."/>
            <person name="Coutinho P.M."/>
            <person name="Nelson D.R."/>
            <person name="Straney D."/>
            <person name="Napoli C.A."/>
            <person name="Barker B.M."/>
            <person name="Gribskov M."/>
            <person name="Rep M."/>
            <person name="Kroken S."/>
            <person name="Molnar I."/>
            <person name="Rensing C."/>
            <person name="Kennell J.C."/>
            <person name="Zamora J."/>
            <person name="Farman M.L."/>
            <person name="Selker E.U."/>
            <person name="Salamov A."/>
            <person name="Shapiro H."/>
            <person name="Pangilinan J."/>
            <person name="Lindquist E."/>
            <person name="Lamers C."/>
            <person name="Grigoriev I.V."/>
            <person name="Geiser D.M."/>
            <person name="Covert S.F."/>
            <person name="Temporini E."/>
            <person name="Vanetten H.D."/>
        </authorList>
    </citation>
    <scope>NUCLEOTIDE SEQUENCE [LARGE SCALE GENOMIC DNA]</scope>
    <source>
        <strain evidence="7">ATCC MYA-4622 / CBS 123669 / FGSC 9596 / NRRL 45880 / 77-13-4</strain>
    </source>
</reference>
<feature type="non-terminal residue" evidence="6">
    <location>
        <position position="1216"/>
    </location>
</feature>
<dbReference type="PANTHER" id="PTHR19848:SF8">
    <property type="entry name" value="F-BOX AND WD REPEAT DOMAIN CONTAINING 7"/>
    <property type="match status" value="1"/>
</dbReference>
<evidence type="ECO:0000313" key="7">
    <source>
        <dbReference type="Proteomes" id="UP000005206"/>
    </source>
</evidence>
<dbReference type="PROSITE" id="PS00678">
    <property type="entry name" value="WD_REPEATS_1"/>
    <property type="match status" value="1"/>
</dbReference>
<dbReference type="HOGENOM" id="CLU_000288_6_16_1"/>
<keyword evidence="7" id="KW-1185">Reference proteome</keyword>
<dbReference type="SMART" id="SM00320">
    <property type="entry name" value="WD40"/>
    <property type="match status" value="5"/>
</dbReference>
<dbReference type="OrthoDB" id="538223at2759"/>
<proteinExistence type="predicted"/>
<dbReference type="Gene3D" id="2.130.10.10">
    <property type="entry name" value="YVTN repeat-like/Quinoprotein amine dehydrogenase"/>
    <property type="match status" value="2"/>
</dbReference>
<feature type="compositionally biased region" description="Polar residues" evidence="4">
    <location>
        <begin position="1"/>
        <end position="29"/>
    </location>
</feature>
<dbReference type="Proteomes" id="UP000005206">
    <property type="component" value="Chromosome 3"/>
</dbReference>
<sequence>MAPSQATSNARNSAPSFTNAPVTSTSALPSSVIAKTASSTPTPIDKRVKGADATFQDLWDAALEKARDSEEDQHVSKIIDTFATKAIEDTGNKSLGAQELATIIKDEMEHEINSQYHDNNTSRFVKQVVSTLTKFAVLGDVAVSVDPVHAALPWAAVRLVLMTVTAGSELREKLLGGLARVTSLFLQCSMYQRIYLHSDLDTASALPADILDHLKTAIVESYSSSLRFLGFSVYQQRQNGRFVKAPFQLGDAANYLGDMDQSGGQLSQAGDMCERFCNFHGRTTIQDVLQLVSDLRKTLQEPPKIVYHMYQEGLLSKLPTVGAAFDHFDNQADVACHPNTRVELLKTIYEWNHDTESPRVFWLQGLAGTGKSTISHTVARDLRGDALGASFFFKRGDGERDNARHLFTTIAYQLARKLPSLCKHICDAIENDPRMVEGYLSVQFQGLILGPLKKLQDQGFTRTLLVLRNLKVFVTSRPEFDIRKQFSYANGTYRDLVLHRVDQHIVEHDIRVVLEYHMSKFTREHNQVNSQDSHLTDDWPGSERLERLVRMCAPLFISVATFLRLLRLWPEGPDTIVNFFLENPATSTSEYGKLYYPVLSRMMELVPCFYRDRFRVTFKQVIGSIILLSNPLGALPLSRLLKISVQEVDGQLRYLRSVLDLPDDSSPMSPIRLFHLSFRDFLVHESDAGEFQIEEAKAHQRLAAQCLDVLSGALKTNICGLRYPASQRDVLDQDSISVYFPPEAQYASIAWVFHVSAGERMIKDGSPVHQFMLKYLLNWLESLSIMGKLSEASRLIDDLQRATDSKDGVDMSKFLHDAKRFVFSFGSMADRSPLQLYSSALVFSPTASLVRQTFKTQIPEWIKQLPLVESDWSACLYEVNVDRVYRGGVMFLPNGWIAVISGQSVKILDPASGTCIHTLSGHGNFITALALLQDGRLASASLDGTVKTWDPKYGECWGTCPVPNAEQVSCMAFSADGHHLSLVTKEQKGNLVESHTGNLLQHFDLWEGRDTGHAIKTEQFSRDGKWLALSRTKRIKLFDWESWKDTKPRYLTSPQRAISRMEFSADGNLLYSASYDNTVVMWETATGQCLRMLQFPCTAMTALACSKDRVAVGSRRGNVVILDLEKGAKPQSVAGHVQGIDSLAFSPDGELLASSTNGSSARIWDLTVTTSETGEGHVEPVREIAFASNSKLVVSSDLVHKIIIWDALHGTRKNQL</sequence>
<organism evidence="6 7">
    <name type="scientific">Fusarium vanettenii (strain ATCC MYA-4622 / CBS 123669 / FGSC 9596 / NRRL 45880 / 77-13-4)</name>
    <name type="common">Fusarium solani subsp. pisi</name>
    <dbReference type="NCBI Taxonomy" id="660122"/>
    <lineage>
        <taxon>Eukaryota</taxon>
        <taxon>Fungi</taxon>
        <taxon>Dikarya</taxon>
        <taxon>Ascomycota</taxon>
        <taxon>Pezizomycotina</taxon>
        <taxon>Sordariomycetes</taxon>
        <taxon>Hypocreomycetidae</taxon>
        <taxon>Hypocreales</taxon>
        <taxon>Nectriaceae</taxon>
        <taxon>Fusarium</taxon>
        <taxon>Fusarium solani species complex</taxon>
        <taxon>Fusarium vanettenii</taxon>
    </lineage>
</organism>
<gene>
    <name evidence="6" type="ORF">NECHADRAFT_36603</name>
</gene>
<feature type="repeat" description="WD" evidence="3">
    <location>
        <begin position="919"/>
        <end position="950"/>
    </location>
</feature>
<feature type="repeat" description="WD" evidence="3">
    <location>
        <begin position="1051"/>
        <end position="1092"/>
    </location>
</feature>
<evidence type="ECO:0000256" key="4">
    <source>
        <dbReference type="SAM" id="MobiDB-lite"/>
    </source>
</evidence>
<name>C7YL36_FUSV7</name>
<evidence type="ECO:0000256" key="3">
    <source>
        <dbReference type="PROSITE-ProRule" id="PRU00221"/>
    </source>
</evidence>
<dbReference type="InterPro" id="IPR019775">
    <property type="entry name" value="WD40_repeat_CS"/>
</dbReference>
<feature type="region of interest" description="Disordered" evidence="4">
    <location>
        <begin position="1"/>
        <end position="45"/>
    </location>
</feature>
<dbReference type="GeneID" id="9670969"/>
<dbReference type="PROSITE" id="PS50082">
    <property type="entry name" value="WD_REPEATS_2"/>
    <property type="match status" value="4"/>
</dbReference>
<dbReference type="InterPro" id="IPR027417">
    <property type="entry name" value="P-loop_NTPase"/>
</dbReference>
<dbReference type="eggNOG" id="KOG0266">
    <property type="taxonomic scope" value="Eukaryota"/>
</dbReference>
<protein>
    <recommendedName>
        <fullName evidence="5">Nephrocystin 3-like N-terminal domain-containing protein</fullName>
    </recommendedName>
</protein>
<dbReference type="InParanoid" id="C7YL36"/>
<dbReference type="InterPro" id="IPR015943">
    <property type="entry name" value="WD40/YVTN_repeat-like_dom_sf"/>
</dbReference>
<feature type="non-terminal residue" evidence="6">
    <location>
        <position position="1"/>
    </location>
</feature>
<dbReference type="VEuPathDB" id="FungiDB:NECHADRAFT_36603"/>
<keyword evidence="2" id="KW-0677">Repeat</keyword>
<dbReference type="InterPro" id="IPR011047">
    <property type="entry name" value="Quinoprotein_ADH-like_sf"/>
</dbReference>
<evidence type="ECO:0000256" key="1">
    <source>
        <dbReference type="ARBA" id="ARBA00022574"/>
    </source>
</evidence>
<dbReference type="OMA" id="TTTGIEC"/>
<dbReference type="InterPro" id="IPR001680">
    <property type="entry name" value="WD40_rpt"/>
</dbReference>
<dbReference type="EMBL" id="GG698897">
    <property type="protein sequence ID" value="EEU47186.1"/>
    <property type="molecule type" value="Genomic_DNA"/>
</dbReference>
<feature type="domain" description="Nephrocystin 3-like N-terminal" evidence="5">
    <location>
        <begin position="347"/>
        <end position="453"/>
    </location>
</feature>
<feature type="repeat" description="WD" evidence="3">
    <location>
        <begin position="1133"/>
        <end position="1166"/>
    </location>
</feature>
<dbReference type="PANTHER" id="PTHR19848">
    <property type="entry name" value="WD40 REPEAT PROTEIN"/>
    <property type="match status" value="1"/>
</dbReference>
<accession>C7YL36</accession>
<dbReference type="eggNOG" id="KOG0274">
    <property type="taxonomic scope" value="Eukaryota"/>
</dbReference>